<dbReference type="STRING" id="1121014.N788_05905"/>
<sequence>MIRNPNFRALVVLLLVAFVLAACGRDEPADDASTVPGDPVAAIEAQAQALRDNDLVRWSRLGLPPELHARTEALWNRRLAEAEPADPEEAREYADVMARLTAPDAERALMRDIEPKLAEFETEIAGQWPLMQATAGIFLNAAIEANTELSATDKNHGQALVAALLAWAQPTLFTDRKRAREAIAALSATAHELDLPTLEQARALEMMPAMEKGGIALAGIKQAAKAYDMDLDASLDGVEAELLSRDGDQATVKVSYPLLGRTISFETQMQRVGEGWYSADAIRQAEADLAEAGPEVAAATSTPADAPTQAAADAGSAD</sequence>
<evidence type="ECO:0000313" key="4">
    <source>
        <dbReference type="Proteomes" id="UP000029085"/>
    </source>
</evidence>
<protein>
    <submittedName>
        <fullName evidence="3">Uncharacterized protein</fullName>
    </submittedName>
</protein>
<dbReference type="AlphaFoldDB" id="A0A087MGS6"/>
<dbReference type="PROSITE" id="PS51257">
    <property type="entry name" value="PROKAR_LIPOPROTEIN"/>
    <property type="match status" value="1"/>
</dbReference>
<dbReference type="RefSeq" id="WP_034224862.1">
    <property type="nucleotide sequence ID" value="NZ_AVCJ01000034.1"/>
</dbReference>
<feature type="compositionally biased region" description="Low complexity" evidence="1">
    <location>
        <begin position="297"/>
        <end position="318"/>
    </location>
</feature>
<accession>A0A087MGS6</accession>
<organism evidence="3 4">
    <name type="scientific">Arenimonas donghaensis DSM 18148 = HO3-R19</name>
    <dbReference type="NCBI Taxonomy" id="1121014"/>
    <lineage>
        <taxon>Bacteria</taxon>
        <taxon>Pseudomonadati</taxon>
        <taxon>Pseudomonadota</taxon>
        <taxon>Gammaproteobacteria</taxon>
        <taxon>Lysobacterales</taxon>
        <taxon>Lysobacteraceae</taxon>
        <taxon>Arenimonas</taxon>
    </lineage>
</organism>
<evidence type="ECO:0000313" key="3">
    <source>
        <dbReference type="EMBL" id="KFL36079.1"/>
    </source>
</evidence>
<dbReference type="PATRIC" id="fig|1121014.3.peg.2086"/>
<name>A0A087MGS6_9GAMM</name>
<feature type="region of interest" description="Disordered" evidence="1">
    <location>
        <begin position="288"/>
        <end position="318"/>
    </location>
</feature>
<proteinExistence type="predicted"/>
<reference evidence="4" key="1">
    <citation type="submission" date="2013-08" db="EMBL/GenBank/DDBJ databases">
        <title>Genome sequencing of Arenimonas donghaensis.</title>
        <authorList>
            <person name="Chen F."/>
            <person name="Wang G."/>
        </authorList>
    </citation>
    <scope>NUCLEOTIDE SEQUENCE [LARGE SCALE GENOMIC DNA]</scope>
    <source>
        <strain evidence="4">HO3-R19</strain>
    </source>
</reference>
<gene>
    <name evidence="3" type="ORF">N788_05905</name>
</gene>
<evidence type="ECO:0000256" key="2">
    <source>
        <dbReference type="SAM" id="SignalP"/>
    </source>
</evidence>
<keyword evidence="2" id="KW-0732">Signal</keyword>
<reference evidence="3 4" key="2">
    <citation type="journal article" date="2015" name="Stand. Genomic Sci.">
        <title>High quality draft genomic sequence of Arenimonas donghaensis DSM 18148(T).</title>
        <authorList>
            <person name="Chen F."/>
            <person name="Wang H."/>
            <person name="Cao Y."/>
            <person name="Li X."/>
            <person name="Wang G."/>
        </authorList>
    </citation>
    <scope>NUCLEOTIDE SEQUENCE [LARGE SCALE GENOMIC DNA]</scope>
    <source>
        <strain evidence="3 4">HO3-R19</strain>
    </source>
</reference>
<comment type="caution">
    <text evidence="3">The sequence shown here is derived from an EMBL/GenBank/DDBJ whole genome shotgun (WGS) entry which is preliminary data.</text>
</comment>
<feature type="signal peptide" evidence="2">
    <location>
        <begin position="1"/>
        <end position="24"/>
    </location>
</feature>
<keyword evidence="4" id="KW-1185">Reference proteome</keyword>
<evidence type="ECO:0000256" key="1">
    <source>
        <dbReference type="SAM" id="MobiDB-lite"/>
    </source>
</evidence>
<dbReference type="OrthoDB" id="6194714at2"/>
<feature type="chain" id="PRO_5001826390" evidence="2">
    <location>
        <begin position="25"/>
        <end position="318"/>
    </location>
</feature>
<dbReference type="EMBL" id="AVCJ01000034">
    <property type="protein sequence ID" value="KFL36079.1"/>
    <property type="molecule type" value="Genomic_DNA"/>
</dbReference>
<dbReference type="Proteomes" id="UP000029085">
    <property type="component" value="Unassembled WGS sequence"/>
</dbReference>